<reference evidence="1 2" key="1">
    <citation type="journal article" date="2020" name="ISME J.">
        <title>Uncovering the hidden diversity of litter-decomposition mechanisms in mushroom-forming fungi.</title>
        <authorList>
            <person name="Floudas D."/>
            <person name="Bentzer J."/>
            <person name="Ahren D."/>
            <person name="Johansson T."/>
            <person name="Persson P."/>
            <person name="Tunlid A."/>
        </authorList>
    </citation>
    <scope>NUCLEOTIDE SEQUENCE [LARGE SCALE GENOMIC DNA]</scope>
    <source>
        <strain evidence="1 2">CBS 101986</strain>
    </source>
</reference>
<keyword evidence="2" id="KW-1185">Reference proteome</keyword>
<dbReference type="AlphaFoldDB" id="A0A8H5AX81"/>
<dbReference type="PANTHER" id="PTHR16469">
    <property type="entry name" value="UBIQUITIN-ASSOCIATED AND SH3 DOMAIN-CONTAINING BA-RELATED"/>
    <property type="match status" value="1"/>
</dbReference>
<evidence type="ECO:0000313" key="2">
    <source>
        <dbReference type="Proteomes" id="UP000567179"/>
    </source>
</evidence>
<accession>A0A8H5AX81</accession>
<organism evidence="1 2">
    <name type="scientific">Psilocybe cf. subviscida</name>
    <dbReference type="NCBI Taxonomy" id="2480587"/>
    <lineage>
        <taxon>Eukaryota</taxon>
        <taxon>Fungi</taxon>
        <taxon>Dikarya</taxon>
        <taxon>Basidiomycota</taxon>
        <taxon>Agaricomycotina</taxon>
        <taxon>Agaricomycetes</taxon>
        <taxon>Agaricomycetidae</taxon>
        <taxon>Agaricales</taxon>
        <taxon>Agaricineae</taxon>
        <taxon>Strophariaceae</taxon>
        <taxon>Psilocybe</taxon>
    </lineage>
</organism>
<evidence type="ECO:0000313" key="1">
    <source>
        <dbReference type="EMBL" id="KAF5312609.1"/>
    </source>
</evidence>
<sequence length="272" mass="29980">MESLGRCIATVAHPQYRKSATGLPRDPPLTAYGETQAEELREYFVSLPEEEQPTAIFASPYYRCLQTSRPLAQALGIPIYVEHGLAEWYSPVEPGTGLHPRPGPTSGLQGFFSEVDPSWATVYYPSRKGETVEALHDRIDDFAVAFQQAMEKRLPKQQCRRILLVTHAATTIALTRSFVGDRALPMKVGCCSLTELHRKPDAAGPQLIGNYEPVMLVSGDHLKGGSSREWGFEDIEVEKGRVVEDPGVPGSEQDADVPIGVQYDDLQIVSNL</sequence>
<dbReference type="InterPro" id="IPR013078">
    <property type="entry name" value="His_Pase_superF_clade-1"/>
</dbReference>
<dbReference type="CDD" id="cd07067">
    <property type="entry name" value="HP_PGM_like"/>
    <property type="match status" value="1"/>
</dbReference>
<gene>
    <name evidence="1" type="ORF">D9619_003219</name>
</gene>
<dbReference type="Proteomes" id="UP000567179">
    <property type="component" value="Unassembled WGS sequence"/>
</dbReference>
<dbReference type="Pfam" id="PF00300">
    <property type="entry name" value="His_Phos_1"/>
    <property type="match status" value="1"/>
</dbReference>
<dbReference type="Gene3D" id="3.40.50.1240">
    <property type="entry name" value="Phosphoglycerate mutase-like"/>
    <property type="match status" value="1"/>
</dbReference>
<comment type="caution">
    <text evidence="1">The sequence shown here is derived from an EMBL/GenBank/DDBJ whole genome shotgun (WGS) entry which is preliminary data.</text>
</comment>
<protein>
    <recommendedName>
        <fullName evidence="3">Phosphoglycerate mutase-like protein</fullName>
    </recommendedName>
</protein>
<evidence type="ECO:0008006" key="3">
    <source>
        <dbReference type="Google" id="ProtNLM"/>
    </source>
</evidence>
<proteinExistence type="predicted"/>
<dbReference type="InterPro" id="IPR051710">
    <property type="entry name" value="Phosphatase_SH3-domain"/>
</dbReference>
<name>A0A8H5AX81_9AGAR</name>
<dbReference type="PANTHER" id="PTHR16469:SF51">
    <property type="entry name" value="TRANSCRIPTION FACTOR TAU 55 KDA SUBUNIT"/>
    <property type="match status" value="1"/>
</dbReference>
<dbReference type="SUPFAM" id="SSF53254">
    <property type="entry name" value="Phosphoglycerate mutase-like"/>
    <property type="match status" value="1"/>
</dbReference>
<dbReference type="EMBL" id="JAACJJ010000056">
    <property type="protein sequence ID" value="KAF5312609.1"/>
    <property type="molecule type" value="Genomic_DNA"/>
</dbReference>
<dbReference type="OrthoDB" id="414418at2759"/>
<dbReference type="InterPro" id="IPR029033">
    <property type="entry name" value="His_PPase_superfam"/>
</dbReference>